<dbReference type="Proteomes" id="UP001156484">
    <property type="component" value="Chromosome"/>
</dbReference>
<keyword evidence="2" id="KW-1185">Reference proteome</keyword>
<protein>
    <submittedName>
        <fullName evidence="1">DUF3558 domain-containing protein</fullName>
    </submittedName>
</protein>
<name>A0ACD4DJG2_9NOCA</name>
<accession>A0ACD4DJG2</accession>
<evidence type="ECO:0000313" key="1">
    <source>
        <dbReference type="EMBL" id="UYP20180.1"/>
    </source>
</evidence>
<evidence type="ECO:0000313" key="2">
    <source>
        <dbReference type="Proteomes" id="UP001156484"/>
    </source>
</evidence>
<organism evidence="1 2">
    <name type="scientific">Rhodococcus sacchari</name>
    <dbReference type="NCBI Taxonomy" id="2962047"/>
    <lineage>
        <taxon>Bacteria</taxon>
        <taxon>Bacillati</taxon>
        <taxon>Actinomycetota</taxon>
        <taxon>Actinomycetes</taxon>
        <taxon>Mycobacteriales</taxon>
        <taxon>Nocardiaceae</taxon>
        <taxon>Rhodococcus</taxon>
    </lineage>
</organism>
<sequence>MSRWGTLALVFVAAAISACSTSPAVEIEASETTTARTPRITDDSGRPPVTFDPCYDIPDEVMEDLGYDAGSKELEDMPMGSYTFLGCGYEGTVSVPGVLARYDLLVLAGNVSLDEELEKNGTIAEETQVNGRRALLEVDPSTRDTCRYFLQTDFGMVGFSRIHHKDHAGPVPQDEWCAGFKDLVRTLETFIQA</sequence>
<gene>
    <name evidence="1" type="ORF">OED52_06455</name>
</gene>
<reference evidence="1" key="1">
    <citation type="submission" date="2022-10" db="EMBL/GenBank/DDBJ databases">
        <title>Rhodococcus ferula Z13 complete genome.</title>
        <authorList>
            <person name="Long X."/>
            <person name="Zang M."/>
        </authorList>
    </citation>
    <scope>NUCLEOTIDE SEQUENCE</scope>
    <source>
        <strain evidence="1">Z13</strain>
    </source>
</reference>
<dbReference type="EMBL" id="CP107551">
    <property type="protein sequence ID" value="UYP20180.1"/>
    <property type="molecule type" value="Genomic_DNA"/>
</dbReference>
<proteinExistence type="predicted"/>